<dbReference type="Gene3D" id="3.30.300.20">
    <property type="match status" value="1"/>
</dbReference>
<dbReference type="PANTHER" id="PTHR34654">
    <property type="entry name" value="UPF0109 PROTEIN SCO5592"/>
    <property type="match status" value="1"/>
</dbReference>
<dbReference type="RefSeq" id="WP_006300369.1">
    <property type="nucleotide sequence ID" value="NZ_CM001022.1"/>
</dbReference>
<keyword evidence="2 3" id="KW-0694">RNA-binding</keyword>
<dbReference type="InterPro" id="IPR020627">
    <property type="entry name" value="KhpA"/>
</dbReference>
<keyword evidence="3" id="KW-0143">Chaperone</keyword>
<evidence type="ECO:0000313" key="4">
    <source>
        <dbReference type="EMBL" id="EFQ23202.1"/>
    </source>
</evidence>
<dbReference type="GO" id="GO:0005737">
    <property type="term" value="C:cytoplasm"/>
    <property type="evidence" value="ECO:0007669"/>
    <property type="project" value="UniProtKB-SubCell"/>
</dbReference>
<accession>E3CVE6</accession>
<proteinExistence type="inferred from homology"/>
<dbReference type="InterPro" id="IPR015946">
    <property type="entry name" value="KH_dom-like_a/b"/>
</dbReference>
<dbReference type="HOGENOM" id="CLU_132074_1_1_0"/>
<evidence type="ECO:0000313" key="5">
    <source>
        <dbReference type="Proteomes" id="UP000005096"/>
    </source>
</evidence>
<dbReference type="OrthoDB" id="5911at2"/>
<dbReference type="InterPro" id="IPR009019">
    <property type="entry name" value="KH_sf_prok-type"/>
</dbReference>
<dbReference type="CDD" id="cd22533">
    <property type="entry name" value="KH-II_YlqC-like"/>
    <property type="match status" value="1"/>
</dbReference>
<dbReference type="STRING" id="584708.Apau_0774"/>
<keyword evidence="3" id="KW-0133">Cell shape</keyword>
<keyword evidence="1 3" id="KW-0963">Cytoplasm</keyword>
<dbReference type="AlphaFoldDB" id="E3CVE6"/>
<protein>
    <recommendedName>
        <fullName evidence="3">RNA-binding protein KhpA</fullName>
    </recommendedName>
    <alternativeName>
        <fullName evidence="3">KH-domain protein A</fullName>
    </alternativeName>
</protein>
<evidence type="ECO:0000256" key="2">
    <source>
        <dbReference type="ARBA" id="ARBA00022884"/>
    </source>
</evidence>
<comment type="subunit">
    <text evidence="3">Forms a complex with KhpB.</text>
</comment>
<keyword evidence="3" id="KW-0961">Cell wall biogenesis/degradation</keyword>
<dbReference type="Proteomes" id="UP000005096">
    <property type="component" value="Chromosome"/>
</dbReference>
<dbReference type="SUPFAM" id="SSF54814">
    <property type="entry name" value="Prokaryotic type KH domain (KH-domain type II)"/>
    <property type="match status" value="1"/>
</dbReference>
<sequence>MPEYGNLVDYIVRRLVDQPDEVKVAETRNEAGAVLVTIDVAQGDIGRIIGKRGSTINAIRLVTKAAAVKSGDKVDVDVDED</sequence>
<dbReference type="GO" id="GO:0008360">
    <property type="term" value="P:regulation of cell shape"/>
    <property type="evidence" value="ECO:0007669"/>
    <property type="project" value="UniProtKB-KW"/>
</dbReference>
<evidence type="ECO:0000256" key="1">
    <source>
        <dbReference type="ARBA" id="ARBA00022490"/>
    </source>
</evidence>
<name>E3CVE6_9BACT</name>
<comment type="function">
    <text evidence="3">A probable RNA chaperone. Forms a complex with KhpB which binds to cellular RNA and controls its expression. Plays a role in peptidoglycan (PG) homeostasis and cell length regulation.</text>
</comment>
<dbReference type="HAMAP" id="MF_00088">
    <property type="entry name" value="KhpA"/>
    <property type="match status" value="1"/>
</dbReference>
<dbReference type="EMBL" id="CM001022">
    <property type="protein sequence ID" value="EFQ23202.1"/>
    <property type="molecule type" value="Genomic_DNA"/>
</dbReference>
<dbReference type="eggNOG" id="COG1837">
    <property type="taxonomic scope" value="Bacteria"/>
</dbReference>
<organism evidence="4 5">
    <name type="scientific">Aminomonas paucivorans DSM 12260</name>
    <dbReference type="NCBI Taxonomy" id="584708"/>
    <lineage>
        <taxon>Bacteria</taxon>
        <taxon>Thermotogati</taxon>
        <taxon>Synergistota</taxon>
        <taxon>Synergistia</taxon>
        <taxon>Synergistales</taxon>
        <taxon>Synergistaceae</taxon>
        <taxon>Aminomonas</taxon>
    </lineage>
</organism>
<dbReference type="Pfam" id="PF13083">
    <property type="entry name" value="KH_KhpA-B"/>
    <property type="match status" value="1"/>
</dbReference>
<comment type="subcellular location">
    <subcellularLocation>
        <location evidence="3">Cytoplasm</location>
    </subcellularLocation>
</comment>
<dbReference type="PROSITE" id="PS50084">
    <property type="entry name" value="KH_TYPE_1"/>
    <property type="match status" value="1"/>
</dbReference>
<dbReference type="PaxDb" id="584708-Apau_0774"/>
<dbReference type="PANTHER" id="PTHR34654:SF1">
    <property type="entry name" value="RNA-BINDING PROTEIN KHPA"/>
    <property type="match status" value="1"/>
</dbReference>
<reference evidence="4 5" key="1">
    <citation type="journal article" date="2010" name="Stand. Genomic Sci.">
        <title>Non-contiguous finished genome sequence of Aminomonas paucivorans type strain (GLU-3).</title>
        <authorList>
            <person name="Pitluck S."/>
            <person name="Yasawong M."/>
            <person name="Held B."/>
            <person name="Lapidus A."/>
            <person name="Nolan M."/>
            <person name="Copeland A."/>
            <person name="Lucas S."/>
            <person name="Del Rio T.G."/>
            <person name="Tice H."/>
            <person name="Cheng J.F."/>
            <person name="Chertkov O."/>
            <person name="Goodwin L."/>
            <person name="Tapia R."/>
            <person name="Han C."/>
            <person name="Liolios K."/>
            <person name="Ivanova N."/>
            <person name="Mavromatis K."/>
            <person name="Ovchinnikova G."/>
            <person name="Pati A."/>
            <person name="Chen A."/>
            <person name="Palaniappan K."/>
            <person name="Land M."/>
            <person name="Hauser L."/>
            <person name="Chang Y.J."/>
            <person name="Jeffries C.D."/>
            <person name="Pukall R."/>
            <person name="Spring S."/>
            <person name="Rohde M."/>
            <person name="Sikorski J."/>
            <person name="Goker M."/>
            <person name="Woyke T."/>
            <person name="Bristow J."/>
            <person name="Eisen J.A."/>
            <person name="Markowitz V."/>
            <person name="Hugenholtz P."/>
            <person name="Kyrpides N.C."/>
            <person name="Klenk H.P."/>
        </authorList>
    </citation>
    <scope>NUCLEOTIDE SEQUENCE [LARGE SCALE GENOMIC DNA]</scope>
    <source>
        <strain evidence="4 5">DSM 12260</strain>
    </source>
</reference>
<comment type="similarity">
    <text evidence="3">Belongs to the KhpA RNA-binding protein family.</text>
</comment>
<dbReference type="GO" id="GO:0071555">
    <property type="term" value="P:cell wall organization"/>
    <property type="evidence" value="ECO:0007669"/>
    <property type="project" value="UniProtKB-KW"/>
</dbReference>
<dbReference type="GO" id="GO:0003723">
    <property type="term" value="F:RNA binding"/>
    <property type="evidence" value="ECO:0007669"/>
    <property type="project" value="UniProtKB-UniRule"/>
</dbReference>
<keyword evidence="5" id="KW-1185">Reference proteome</keyword>
<gene>
    <name evidence="3" type="primary">khpA</name>
    <name evidence="4" type="ORF">Apau_0774</name>
</gene>
<evidence type="ECO:0000256" key="3">
    <source>
        <dbReference type="HAMAP-Rule" id="MF_00088"/>
    </source>
</evidence>
<dbReference type="GO" id="GO:0009252">
    <property type="term" value="P:peptidoglycan biosynthetic process"/>
    <property type="evidence" value="ECO:0007669"/>
    <property type="project" value="UniProtKB-UniRule"/>
</dbReference>